<comment type="similarity">
    <text evidence="2 10">Belongs to the class-I aminoacyl-tRNA synthetase family. Glutamate--tRNA ligase type 1 subfamily.</text>
</comment>
<comment type="catalytic activity">
    <reaction evidence="10">
        <text>tRNA(Glu) + L-glutamate + ATP = L-glutamyl-tRNA(Glu) + AMP + diphosphate</text>
        <dbReference type="Rhea" id="RHEA:23540"/>
        <dbReference type="Rhea" id="RHEA-COMP:9663"/>
        <dbReference type="Rhea" id="RHEA-COMP:9680"/>
        <dbReference type="ChEBI" id="CHEBI:29985"/>
        <dbReference type="ChEBI" id="CHEBI:30616"/>
        <dbReference type="ChEBI" id="CHEBI:33019"/>
        <dbReference type="ChEBI" id="CHEBI:78442"/>
        <dbReference type="ChEBI" id="CHEBI:78520"/>
        <dbReference type="ChEBI" id="CHEBI:456215"/>
        <dbReference type="EC" id="6.1.1.17"/>
    </reaction>
</comment>
<evidence type="ECO:0000256" key="8">
    <source>
        <dbReference type="ARBA" id="ARBA00022917"/>
    </source>
</evidence>
<dbReference type="InterPro" id="IPR033910">
    <property type="entry name" value="GluRS_core"/>
</dbReference>
<dbReference type="Gene3D" id="1.10.10.350">
    <property type="match status" value="1"/>
</dbReference>
<keyword evidence="7 10" id="KW-0067">ATP-binding</keyword>
<dbReference type="GO" id="GO:0006424">
    <property type="term" value="P:glutamyl-tRNA aminoacylation"/>
    <property type="evidence" value="ECO:0007669"/>
    <property type="project" value="UniProtKB-UniRule"/>
</dbReference>
<keyword evidence="5 10" id="KW-0436">Ligase</keyword>
<comment type="caution">
    <text evidence="10">Lacks conserved residue(s) required for the propagation of feature annotation.</text>
</comment>
<dbReference type="GO" id="GO:0005524">
    <property type="term" value="F:ATP binding"/>
    <property type="evidence" value="ECO:0007669"/>
    <property type="project" value="UniProtKB-UniRule"/>
</dbReference>
<evidence type="ECO:0000256" key="1">
    <source>
        <dbReference type="ARBA" id="ARBA00004496"/>
    </source>
</evidence>
<feature type="domain" description="Aminoacyl-tRNA synthetase class I anticodon-binding" evidence="12">
    <location>
        <begin position="320"/>
        <end position="458"/>
    </location>
</feature>
<dbReference type="Pfam" id="PF19269">
    <property type="entry name" value="Anticodon_2"/>
    <property type="match status" value="1"/>
</dbReference>
<evidence type="ECO:0000256" key="10">
    <source>
        <dbReference type="HAMAP-Rule" id="MF_00022"/>
    </source>
</evidence>
<comment type="function">
    <text evidence="10">Catalyzes the attachment of glutamate to tRNA(Glu) in a two-step reaction: glutamate is first activated by ATP to form Glu-AMP and then transferred to the acceptor end of tRNA(Glu).</text>
</comment>
<sequence length="464" mass="53521">MNIRTRFAPSPTGKLHIGGIRTAIFNWLFARKNKGKFYLRIEDTDKERSKVEYVDSIKSGLQWLGLNWDDEIVFQSENKNKHIEIINHLLKQQKAYYCYATQEEIQNFKQNNPGKKFISKWRDKTSNRINNNLKPVVRLKTPLTGAIILNDKVLGKIEVNNCEIDDMVIMRSDNTPTYNISCVIDDHDMQISHVIRGNDHLTNTFRQIQILNALNWEKPIYAHIPLIHGSDGNKMSKRDGAIDVNEYNKLGYLPEAIFNYLLKLGWSLGDEEIISIQKALENFDLNQINRSPARFDIDKLNFINQHYIKSLNDTVIYEELIKKIDPTLLNNNTLEKIKKSIPLIKSRGQTINNLVDLANIFISYSSPTDEQSQKILALKESKEILEKLLMIIEKIENWGSETLKNECQALAKILKIKSPIIMKTLRAGALGTFNSPPIYQTLEILSKEEVVNRMTKTINTLNHN</sequence>
<evidence type="ECO:0000256" key="9">
    <source>
        <dbReference type="ARBA" id="ARBA00023146"/>
    </source>
</evidence>
<evidence type="ECO:0000256" key="7">
    <source>
        <dbReference type="ARBA" id="ARBA00022840"/>
    </source>
</evidence>
<dbReference type="PANTHER" id="PTHR43311:SF2">
    <property type="entry name" value="GLUTAMATE--TRNA LIGASE, MITOCHONDRIAL-RELATED"/>
    <property type="match status" value="1"/>
</dbReference>
<dbReference type="FunFam" id="3.40.50.620:FF:000007">
    <property type="entry name" value="Glutamate--tRNA ligase"/>
    <property type="match status" value="1"/>
</dbReference>
<dbReference type="InterPro" id="IPR001412">
    <property type="entry name" value="aa-tRNA-synth_I_CS"/>
</dbReference>
<keyword evidence="14" id="KW-1185">Reference proteome</keyword>
<evidence type="ECO:0000256" key="3">
    <source>
        <dbReference type="ARBA" id="ARBA00011245"/>
    </source>
</evidence>
<dbReference type="Pfam" id="PF00749">
    <property type="entry name" value="tRNA-synt_1c"/>
    <property type="match status" value="1"/>
</dbReference>
<dbReference type="Gene3D" id="3.40.50.620">
    <property type="entry name" value="HUPs"/>
    <property type="match status" value="1"/>
</dbReference>
<keyword evidence="4 10" id="KW-0963">Cytoplasm</keyword>
<feature type="short sequence motif" description="'HIGH' region" evidence="10">
    <location>
        <begin position="9"/>
        <end position="19"/>
    </location>
</feature>
<evidence type="ECO:0000256" key="6">
    <source>
        <dbReference type="ARBA" id="ARBA00022741"/>
    </source>
</evidence>
<feature type="short sequence motif" description="'KMSKS' region" evidence="10">
    <location>
        <begin position="234"/>
        <end position="238"/>
    </location>
</feature>
<dbReference type="EMBL" id="RXFM01000023">
    <property type="protein sequence ID" value="RST69362.1"/>
    <property type="molecule type" value="Genomic_DNA"/>
</dbReference>
<comment type="subunit">
    <text evidence="3 10">Monomer.</text>
</comment>
<dbReference type="OrthoDB" id="9807503at2"/>
<evidence type="ECO:0000256" key="4">
    <source>
        <dbReference type="ARBA" id="ARBA00022490"/>
    </source>
</evidence>
<dbReference type="NCBIfam" id="TIGR00464">
    <property type="entry name" value="gltX_bact"/>
    <property type="match status" value="1"/>
</dbReference>
<keyword evidence="9 10" id="KW-0030">Aminoacyl-tRNA synthetase</keyword>
<accession>A0A3R9XY72</accession>
<evidence type="ECO:0000259" key="11">
    <source>
        <dbReference type="Pfam" id="PF00749"/>
    </source>
</evidence>
<keyword evidence="6 10" id="KW-0547">Nucleotide-binding</keyword>
<dbReference type="EC" id="6.1.1.17" evidence="10"/>
<dbReference type="Proteomes" id="UP000279470">
    <property type="component" value="Unassembled WGS sequence"/>
</dbReference>
<feature type="domain" description="Glutamyl/glutaminyl-tRNA synthetase class Ib catalytic" evidence="11">
    <location>
        <begin position="3"/>
        <end position="301"/>
    </location>
</feature>
<name>A0A3R9XY72_9RICK</name>
<dbReference type="InterPro" id="IPR045462">
    <property type="entry name" value="aa-tRNA-synth_I_cd-bd"/>
</dbReference>
<evidence type="ECO:0000313" key="13">
    <source>
        <dbReference type="EMBL" id="RST69362.1"/>
    </source>
</evidence>
<dbReference type="RefSeq" id="WP_126044563.1">
    <property type="nucleotide sequence ID" value="NZ_RXFM01000023.1"/>
</dbReference>
<dbReference type="InterPro" id="IPR020751">
    <property type="entry name" value="aa-tRNA-synth_I_codon-bd_sub2"/>
</dbReference>
<dbReference type="InterPro" id="IPR004527">
    <property type="entry name" value="Glu-tRNA-ligase_bac/mito"/>
</dbReference>
<evidence type="ECO:0000313" key="14">
    <source>
        <dbReference type="Proteomes" id="UP000279470"/>
    </source>
</evidence>
<dbReference type="PRINTS" id="PR00987">
    <property type="entry name" value="TRNASYNTHGLU"/>
</dbReference>
<dbReference type="SUPFAM" id="SSF52374">
    <property type="entry name" value="Nucleotidylyl transferase"/>
    <property type="match status" value="1"/>
</dbReference>
<dbReference type="SUPFAM" id="SSF48163">
    <property type="entry name" value="An anticodon-binding domain of class I aminoacyl-tRNA synthetases"/>
    <property type="match status" value="1"/>
</dbReference>
<reference evidence="14" key="1">
    <citation type="submission" date="2018-11" db="EMBL/GenBank/DDBJ databases">
        <title>Phylogenetic, genomic, and biogeographic characterization of a novel and ubiquitous marine invertebrate-associated Rickettsiales parasite, Candidatus Marinoinvertebrata rohwerii, gen. nov., sp. nov.</title>
        <authorList>
            <person name="Klinges J.G."/>
            <person name="Rosales S.M."/>
            <person name="Mcminds R."/>
            <person name="Shaver E.C."/>
            <person name="Shantz A."/>
            <person name="Peters E.C."/>
            <person name="Burkepile D.E."/>
            <person name="Silliman B.R."/>
            <person name="Vega Thurber R.L."/>
        </authorList>
    </citation>
    <scope>NUCLEOTIDE SEQUENCE [LARGE SCALE GENOMIC DNA]</scope>
    <source>
        <strain evidence="14">a_cerv_44</strain>
    </source>
</reference>
<dbReference type="GO" id="GO:0005829">
    <property type="term" value="C:cytosol"/>
    <property type="evidence" value="ECO:0007669"/>
    <property type="project" value="TreeGrafter"/>
</dbReference>
<feature type="binding site" evidence="10">
    <location>
        <position position="237"/>
    </location>
    <ligand>
        <name>ATP</name>
        <dbReference type="ChEBI" id="CHEBI:30616"/>
    </ligand>
</feature>
<gene>
    <name evidence="10" type="primary">gltX</name>
    <name evidence="13" type="ORF">EIC27_02420</name>
</gene>
<dbReference type="GO" id="GO:0004818">
    <property type="term" value="F:glutamate-tRNA ligase activity"/>
    <property type="evidence" value="ECO:0007669"/>
    <property type="project" value="UniProtKB-UniRule"/>
</dbReference>
<proteinExistence type="inferred from homology"/>
<dbReference type="GO" id="GO:0000049">
    <property type="term" value="F:tRNA binding"/>
    <property type="evidence" value="ECO:0007669"/>
    <property type="project" value="InterPro"/>
</dbReference>
<dbReference type="InterPro" id="IPR014729">
    <property type="entry name" value="Rossmann-like_a/b/a_fold"/>
</dbReference>
<dbReference type="HAMAP" id="MF_00022">
    <property type="entry name" value="Glu_tRNA_synth_type1"/>
    <property type="match status" value="1"/>
</dbReference>
<comment type="subcellular location">
    <subcellularLocation>
        <location evidence="1 10">Cytoplasm</location>
    </subcellularLocation>
</comment>
<evidence type="ECO:0000259" key="12">
    <source>
        <dbReference type="Pfam" id="PF19269"/>
    </source>
</evidence>
<evidence type="ECO:0000256" key="2">
    <source>
        <dbReference type="ARBA" id="ARBA00007894"/>
    </source>
</evidence>
<evidence type="ECO:0000256" key="5">
    <source>
        <dbReference type="ARBA" id="ARBA00022598"/>
    </source>
</evidence>
<protein>
    <recommendedName>
        <fullName evidence="10">Glutamate--tRNA ligase</fullName>
        <ecNumber evidence="10">6.1.1.17</ecNumber>
    </recommendedName>
    <alternativeName>
        <fullName evidence="10">Glutamyl-tRNA synthetase</fullName>
        <shortName evidence="10">GluRS</shortName>
    </alternativeName>
</protein>
<keyword evidence="8 10" id="KW-0648">Protein biosynthesis</keyword>
<comment type="caution">
    <text evidence="13">The sequence shown here is derived from an EMBL/GenBank/DDBJ whole genome shotgun (WGS) entry which is preliminary data.</text>
</comment>
<dbReference type="PANTHER" id="PTHR43311">
    <property type="entry name" value="GLUTAMATE--TRNA LIGASE"/>
    <property type="match status" value="1"/>
</dbReference>
<dbReference type="InterPro" id="IPR049940">
    <property type="entry name" value="GluQ/Sye"/>
</dbReference>
<dbReference type="InterPro" id="IPR008925">
    <property type="entry name" value="aa_tRNA-synth_I_cd-bd_sf"/>
</dbReference>
<organism evidence="13 14">
    <name type="scientific">Candidatus Aquarickettsia rohweri</name>
    <dbReference type="NCBI Taxonomy" id="2602574"/>
    <lineage>
        <taxon>Bacteria</taxon>
        <taxon>Pseudomonadati</taxon>
        <taxon>Pseudomonadota</taxon>
        <taxon>Alphaproteobacteria</taxon>
        <taxon>Rickettsiales</taxon>
        <taxon>Candidatus Midichloriaceae</taxon>
        <taxon>Candidatus Aquarickettsia</taxon>
    </lineage>
</organism>
<dbReference type="PROSITE" id="PS00178">
    <property type="entry name" value="AA_TRNA_LIGASE_I"/>
    <property type="match status" value="1"/>
</dbReference>
<dbReference type="InterPro" id="IPR020058">
    <property type="entry name" value="Glu/Gln-tRNA-synth_Ib_cat-dom"/>
</dbReference>
<dbReference type="InterPro" id="IPR000924">
    <property type="entry name" value="Glu/Gln-tRNA-synth"/>
</dbReference>
<dbReference type="AlphaFoldDB" id="A0A3R9XY72"/>
<dbReference type="CDD" id="cd00808">
    <property type="entry name" value="GluRS_core"/>
    <property type="match status" value="1"/>
</dbReference>
<dbReference type="GO" id="GO:0008270">
    <property type="term" value="F:zinc ion binding"/>
    <property type="evidence" value="ECO:0007669"/>
    <property type="project" value="InterPro"/>
</dbReference>